<name>A0A927D521_9RHOB</name>
<feature type="domain" description="AB hydrolase-1" evidence="1">
    <location>
        <begin position="21"/>
        <end position="258"/>
    </location>
</feature>
<evidence type="ECO:0000313" key="2">
    <source>
        <dbReference type="EMBL" id="MBD3664363.1"/>
    </source>
</evidence>
<comment type="caution">
    <text evidence="2">The sequence shown here is derived from an EMBL/GenBank/DDBJ whole genome shotgun (WGS) entry which is preliminary data.</text>
</comment>
<dbReference type="PRINTS" id="PR00412">
    <property type="entry name" value="EPOXHYDRLASE"/>
</dbReference>
<dbReference type="InterPro" id="IPR000073">
    <property type="entry name" value="AB_hydrolase_1"/>
</dbReference>
<accession>A0A927D521</accession>
<dbReference type="Gene3D" id="3.40.50.1820">
    <property type="entry name" value="alpha/beta hydrolase"/>
    <property type="match status" value="1"/>
</dbReference>
<organism evidence="2 3">
    <name type="scientific">Sulfitobacter aestuariivivens</name>
    <dbReference type="NCBI Taxonomy" id="2766981"/>
    <lineage>
        <taxon>Bacteria</taxon>
        <taxon>Pseudomonadati</taxon>
        <taxon>Pseudomonadota</taxon>
        <taxon>Alphaproteobacteria</taxon>
        <taxon>Rhodobacterales</taxon>
        <taxon>Roseobacteraceae</taxon>
        <taxon>Sulfitobacter</taxon>
    </lineage>
</organism>
<dbReference type="PRINTS" id="PR00111">
    <property type="entry name" value="ABHYDROLASE"/>
</dbReference>
<dbReference type="Pfam" id="PF12697">
    <property type="entry name" value="Abhydrolase_6"/>
    <property type="match status" value="1"/>
</dbReference>
<dbReference type="PANTHER" id="PTHR43798">
    <property type="entry name" value="MONOACYLGLYCEROL LIPASE"/>
    <property type="match status" value="1"/>
</dbReference>
<keyword evidence="2" id="KW-0378">Hydrolase</keyword>
<evidence type="ECO:0000313" key="3">
    <source>
        <dbReference type="Proteomes" id="UP000635142"/>
    </source>
</evidence>
<dbReference type="RefSeq" id="WP_191075396.1">
    <property type="nucleotide sequence ID" value="NZ_JACTAG010000002.1"/>
</dbReference>
<dbReference type="GO" id="GO:0016020">
    <property type="term" value="C:membrane"/>
    <property type="evidence" value="ECO:0007669"/>
    <property type="project" value="TreeGrafter"/>
</dbReference>
<dbReference type="Proteomes" id="UP000635142">
    <property type="component" value="Unassembled WGS sequence"/>
</dbReference>
<keyword evidence="3" id="KW-1185">Reference proteome</keyword>
<dbReference type="PANTHER" id="PTHR43798:SF33">
    <property type="entry name" value="HYDROLASE, PUTATIVE (AFU_ORTHOLOGUE AFUA_2G14860)-RELATED"/>
    <property type="match status" value="1"/>
</dbReference>
<dbReference type="SUPFAM" id="SSF53474">
    <property type="entry name" value="alpha/beta-Hydrolases"/>
    <property type="match status" value="1"/>
</dbReference>
<dbReference type="EMBL" id="JACTAG010000002">
    <property type="protein sequence ID" value="MBD3664363.1"/>
    <property type="molecule type" value="Genomic_DNA"/>
</dbReference>
<dbReference type="InterPro" id="IPR050266">
    <property type="entry name" value="AB_hydrolase_sf"/>
</dbReference>
<dbReference type="AlphaFoldDB" id="A0A927D521"/>
<dbReference type="GO" id="GO:0016787">
    <property type="term" value="F:hydrolase activity"/>
    <property type="evidence" value="ECO:0007669"/>
    <property type="project" value="UniProtKB-KW"/>
</dbReference>
<reference evidence="2" key="1">
    <citation type="submission" date="2020-08" db="EMBL/GenBank/DDBJ databases">
        <title>Sulfitobacter aestuariivivens sp. nov., isolated from a tidal flat.</title>
        <authorList>
            <person name="Park S."/>
            <person name="Yoon J.-H."/>
        </authorList>
    </citation>
    <scope>NUCLEOTIDE SEQUENCE</scope>
    <source>
        <strain evidence="2">TSTF-M16</strain>
    </source>
</reference>
<dbReference type="InterPro" id="IPR029058">
    <property type="entry name" value="AB_hydrolase_fold"/>
</dbReference>
<proteinExistence type="predicted"/>
<dbReference type="InterPro" id="IPR000639">
    <property type="entry name" value="Epox_hydrolase-like"/>
</dbReference>
<sequence>MTAQPGFTPHVSTLGSGPRRVLALHCTLAFGGAWAGIARQLGDSVTLVAPDMPSHGKSADWDGVSDFSDTVYAASLGVMDAEPMDVIGHSFGAATALRIAVAHPERVRSLTMFEPVFFAVAQEDDPQSMVSHNQHAAPFFEAMEQGDSAVGARAFNRMWSGAGKWDSLPERARAAMVRAIHVVPGTHGFLFDDTEGLLRPGVLEAVRIPTAVMRGEHALPVIIATNDGLARRLGNAENLVIEGAGHMGPITHARAVADHIAAVMARG</sequence>
<evidence type="ECO:0000259" key="1">
    <source>
        <dbReference type="Pfam" id="PF12697"/>
    </source>
</evidence>
<protein>
    <submittedName>
        <fullName evidence="2">Alpha/beta hydrolase</fullName>
    </submittedName>
</protein>
<gene>
    <name evidence="2" type="ORF">H9Q16_10550</name>
</gene>